<dbReference type="Proteomes" id="UP000198406">
    <property type="component" value="Unassembled WGS sequence"/>
</dbReference>
<dbReference type="InterPro" id="IPR058033">
    <property type="entry name" value="ARM_TBCD_2nd"/>
</dbReference>
<dbReference type="GO" id="GO:0048487">
    <property type="term" value="F:beta-tubulin binding"/>
    <property type="evidence" value="ECO:0007669"/>
    <property type="project" value="InterPro"/>
</dbReference>
<dbReference type="SUPFAM" id="SSF48371">
    <property type="entry name" value="ARM repeat"/>
    <property type="match status" value="1"/>
</dbReference>
<dbReference type="AlphaFoldDB" id="A0A1Z5JXK5"/>
<dbReference type="PANTHER" id="PTHR12658">
    <property type="entry name" value="BETA-TUBULIN COFACTOR D"/>
    <property type="match status" value="1"/>
</dbReference>
<proteinExistence type="predicted"/>
<gene>
    <name evidence="2" type="ORF">FisN_10Hh191</name>
</gene>
<accession>A0A1Z5JXK5</accession>
<feature type="domain" description="Tubulin-folding cofactor D ARM repeats" evidence="1">
    <location>
        <begin position="319"/>
        <end position="558"/>
    </location>
</feature>
<keyword evidence="3" id="KW-1185">Reference proteome</keyword>
<dbReference type="Gene3D" id="1.25.10.10">
    <property type="entry name" value="Leucine-rich Repeat Variant"/>
    <property type="match status" value="2"/>
</dbReference>
<name>A0A1Z5JXK5_FISSO</name>
<dbReference type="OrthoDB" id="10253476at2759"/>
<dbReference type="InterPro" id="IPR016024">
    <property type="entry name" value="ARM-type_fold"/>
</dbReference>
<dbReference type="Pfam" id="PF25767">
    <property type="entry name" value="ARM_TBCD_2nd"/>
    <property type="match status" value="1"/>
</dbReference>
<dbReference type="Pfam" id="PF23579">
    <property type="entry name" value="ARM_TBCD"/>
    <property type="match status" value="1"/>
</dbReference>
<comment type="caution">
    <text evidence="2">The sequence shown here is derived from an EMBL/GenBank/DDBJ whole genome shotgun (WGS) entry which is preliminary data.</text>
</comment>
<dbReference type="InterPro" id="IPR033162">
    <property type="entry name" value="TBCD"/>
</dbReference>
<evidence type="ECO:0000313" key="3">
    <source>
        <dbReference type="Proteomes" id="UP000198406"/>
    </source>
</evidence>
<evidence type="ECO:0000313" key="2">
    <source>
        <dbReference type="EMBL" id="GAX18602.1"/>
    </source>
</evidence>
<dbReference type="InParanoid" id="A0A1Z5JXK5"/>
<dbReference type="GO" id="GO:0000226">
    <property type="term" value="P:microtubule cytoskeleton organization"/>
    <property type="evidence" value="ECO:0007669"/>
    <property type="project" value="TreeGrafter"/>
</dbReference>
<dbReference type="GO" id="GO:0007023">
    <property type="term" value="P:post-chaperonin tubulin folding pathway"/>
    <property type="evidence" value="ECO:0007669"/>
    <property type="project" value="InterPro"/>
</dbReference>
<reference evidence="2 3" key="1">
    <citation type="journal article" date="2015" name="Plant Cell">
        <title>Oil accumulation by the oleaginous diatom Fistulifera solaris as revealed by the genome and transcriptome.</title>
        <authorList>
            <person name="Tanaka T."/>
            <person name="Maeda Y."/>
            <person name="Veluchamy A."/>
            <person name="Tanaka M."/>
            <person name="Abida H."/>
            <person name="Marechal E."/>
            <person name="Bowler C."/>
            <person name="Muto M."/>
            <person name="Sunaga Y."/>
            <person name="Tanaka M."/>
            <person name="Yoshino T."/>
            <person name="Taniguchi T."/>
            <person name="Fukuda Y."/>
            <person name="Nemoto M."/>
            <person name="Matsumoto M."/>
            <person name="Wong P.S."/>
            <person name="Aburatani S."/>
            <person name="Fujibuchi W."/>
        </authorList>
    </citation>
    <scope>NUCLEOTIDE SEQUENCE [LARGE SCALE GENOMIC DNA]</scope>
    <source>
        <strain evidence="2 3">JPCC DA0580</strain>
    </source>
</reference>
<dbReference type="EMBL" id="BDSP01000131">
    <property type="protein sequence ID" value="GAX18602.1"/>
    <property type="molecule type" value="Genomic_DNA"/>
</dbReference>
<dbReference type="GO" id="GO:0005096">
    <property type="term" value="F:GTPase activator activity"/>
    <property type="evidence" value="ECO:0007669"/>
    <property type="project" value="InterPro"/>
</dbReference>
<sequence>MKRQSIPRFSVDVKTLIDPHFFIDYSFVLYCCKSNKVKEKASEWFCREEIMAADNDADNNRHSQPLLFSEQKQVFAKIELLQRSQDDLSAAAQEIRHILDKYLECPTLLDPSLPKLVECLSRGYLQRPPNEANSASMLSILYLLSKVRGWKHIVRFLPAHNEHILIVWEALQTNRSSWESIYILWHWMAVLSLVPFDVQVMVAEEHTWLSQMLALARQQCHDAGPTREAAVICVASWLSRADVWSMQWPVYEVYAQQIITQYTSKSHTNSLFPLLGVLKVLNTMLKTSRTDREQLVQHFLPFWEPLWNIGEQQKDLLVTHQLIKWWARMAAAHLPPRIAPWRYQRGKRLLFVSSDTTSEARNDESIENERETIWKVPDLVEDAMGRILFALRNSSTVVRWSAAKGVGRLTERLPALCADDVVDALLETIEEESDDDKVWHGTCLALAELARRGLLLPHRLEEVVPFVIRAIHFDASPPSSSSTATSSVGAHVRDAACYTYWAFGRAFDPSVLRPFLRELNHAAVVTSLLDREVNCRRAASAAFQEVAGRQKGNVPHGIDILTTADFFSLGNRTNSYTKIACSVAAYVEYRKPIINHLHREKLFHWDISIRTLAANTLGRIVPLDASYFCSIVLPDLLENSLDMKNLHVRHGAVIGVAEITFALSTNGSLSQISSKHMAALKGLVASIEKKRLYRGRGGEIMRSAVCQLVKCISQSRIDLSVKEQVQLLDSVDACIPHPSESIQNDACQALHQLLIAYFPRLPEAMLLHWVMYPQNSSLPLMQS</sequence>
<evidence type="ECO:0000259" key="1">
    <source>
        <dbReference type="Pfam" id="PF25767"/>
    </source>
</evidence>
<dbReference type="PANTHER" id="PTHR12658:SF0">
    <property type="entry name" value="TUBULIN-SPECIFIC CHAPERONE D"/>
    <property type="match status" value="1"/>
</dbReference>
<protein>
    <recommendedName>
        <fullName evidence="1">Tubulin-folding cofactor D ARM repeats domain-containing protein</fullName>
    </recommendedName>
</protein>
<organism evidence="2 3">
    <name type="scientific">Fistulifera solaris</name>
    <name type="common">Oleaginous diatom</name>
    <dbReference type="NCBI Taxonomy" id="1519565"/>
    <lineage>
        <taxon>Eukaryota</taxon>
        <taxon>Sar</taxon>
        <taxon>Stramenopiles</taxon>
        <taxon>Ochrophyta</taxon>
        <taxon>Bacillariophyta</taxon>
        <taxon>Bacillariophyceae</taxon>
        <taxon>Bacillariophycidae</taxon>
        <taxon>Naviculales</taxon>
        <taxon>Naviculaceae</taxon>
        <taxon>Fistulifera</taxon>
    </lineage>
</organism>
<dbReference type="GO" id="GO:0007021">
    <property type="term" value="P:tubulin complex assembly"/>
    <property type="evidence" value="ECO:0007669"/>
    <property type="project" value="InterPro"/>
</dbReference>
<dbReference type="InterPro" id="IPR011989">
    <property type="entry name" value="ARM-like"/>
</dbReference>